<keyword evidence="1" id="KW-1133">Transmembrane helix</keyword>
<accession>A0ABV2QVE9</accession>
<dbReference type="Proteomes" id="UP001549321">
    <property type="component" value="Unassembled WGS sequence"/>
</dbReference>
<feature type="transmembrane region" description="Helical" evidence="1">
    <location>
        <begin position="43"/>
        <end position="63"/>
    </location>
</feature>
<feature type="transmembrane region" description="Helical" evidence="1">
    <location>
        <begin position="12"/>
        <end position="31"/>
    </location>
</feature>
<dbReference type="Pfam" id="PF11003">
    <property type="entry name" value="DUF2842"/>
    <property type="match status" value="1"/>
</dbReference>
<name>A0ABV2QVE9_9HYPH</name>
<dbReference type="InterPro" id="IPR021265">
    <property type="entry name" value="DUF2842"/>
</dbReference>
<keyword evidence="1" id="KW-0472">Membrane</keyword>
<reference evidence="2 3" key="1">
    <citation type="submission" date="2024-06" db="EMBL/GenBank/DDBJ databases">
        <title>Sorghum-associated microbial communities from plants grown in Nebraska, USA.</title>
        <authorList>
            <person name="Schachtman D."/>
        </authorList>
    </citation>
    <scope>NUCLEOTIDE SEQUENCE [LARGE SCALE GENOMIC DNA]</scope>
    <source>
        <strain evidence="2 3">3207</strain>
    </source>
</reference>
<protein>
    <submittedName>
        <fullName evidence="2">Membrane channel-forming protein YqfA (Hemolysin III family)</fullName>
    </submittedName>
</protein>
<organism evidence="2 3">
    <name type="scientific">Kaistia defluvii</name>
    <dbReference type="NCBI Taxonomy" id="410841"/>
    <lineage>
        <taxon>Bacteria</taxon>
        <taxon>Pseudomonadati</taxon>
        <taxon>Pseudomonadota</taxon>
        <taxon>Alphaproteobacteria</taxon>
        <taxon>Hyphomicrobiales</taxon>
        <taxon>Kaistiaceae</taxon>
        <taxon>Kaistia</taxon>
    </lineage>
</organism>
<dbReference type="RefSeq" id="WP_354549080.1">
    <property type="nucleotide sequence ID" value="NZ_JBEPSM010000001.1"/>
</dbReference>
<dbReference type="EMBL" id="JBEPSM010000001">
    <property type="protein sequence ID" value="MET4633007.1"/>
    <property type="molecule type" value="Genomic_DNA"/>
</dbReference>
<sequence length="71" mass="8011">MPIRLRKFIGMIALVVLVIVYAFVAMVIAQLKLPEAPRWAQMLYYVVVGLAWIFPAGAIIAWMQKPIAPKN</sequence>
<gene>
    <name evidence="2" type="ORF">ABIE08_000920</name>
</gene>
<evidence type="ECO:0000313" key="3">
    <source>
        <dbReference type="Proteomes" id="UP001549321"/>
    </source>
</evidence>
<evidence type="ECO:0000256" key="1">
    <source>
        <dbReference type="SAM" id="Phobius"/>
    </source>
</evidence>
<proteinExistence type="predicted"/>
<keyword evidence="1" id="KW-0812">Transmembrane</keyword>
<evidence type="ECO:0000313" key="2">
    <source>
        <dbReference type="EMBL" id="MET4633007.1"/>
    </source>
</evidence>
<keyword evidence="3" id="KW-1185">Reference proteome</keyword>
<comment type="caution">
    <text evidence="2">The sequence shown here is derived from an EMBL/GenBank/DDBJ whole genome shotgun (WGS) entry which is preliminary data.</text>
</comment>